<evidence type="ECO:0000313" key="1">
    <source>
        <dbReference type="EMBL" id="VDD09947.1"/>
    </source>
</evidence>
<reference evidence="1" key="1">
    <citation type="submission" date="2018-11" db="EMBL/GenBank/DDBJ databases">
        <authorList>
            <consortium name="Genoscope - CEA"/>
            <person name="William W."/>
        </authorList>
    </citation>
    <scope>NUCLEOTIDE SEQUENCE</scope>
</reference>
<gene>
    <name evidence="1" type="ORF">BOLC4T25398H</name>
</gene>
<dbReference type="AlphaFoldDB" id="A0A3P6BUX0"/>
<proteinExistence type="predicted"/>
<organism evidence="1">
    <name type="scientific">Brassica oleracea</name>
    <name type="common">Wild cabbage</name>
    <dbReference type="NCBI Taxonomy" id="3712"/>
    <lineage>
        <taxon>Eukaryota</taxon>
        <taxon>Viridiplantae</taxon>
        <taxon>Streptophyta</taxon>
        <taxon>Embryophyta</taxon>
        <taxon>Tracheophyta</taxon>
        <taxon>Spermatophyta</taxon>
        <taxon>Magnoliopsida</taxon>
        <taxon>eudicotyledons</taxon>
        <taxon>Gunneridae</taxon>
        <taxon>Pentapetalae</taxon>
        <taxon>rosids</taxon>
        <taxon>malvids</taxon>
        <taxon>Brassicales</taxon>
        <taxon>Brassicaceae</taxon>
        <taxon>Brassiceae</taxon>
        <taxon>Brassica</taxon>
    </lineage>
</organism>
<protein>
    <submittedName>
        <fullName evidence="1">Uncharacterized protein</fullName>
    </submittedName>
</protein>
<name>A0A3P6BUX0_BRAOL</name>
<accession>A0A3P6BUX0</accession>
<dbReference type="EMBL" id="LR031873">
    <property type="protein sequence ID" value="VDD09947.1"/>
    <property type="molecule type" value="Genomic_DNA"/>
</dbReference>
<sequence>MKLLPGNYLREDQYYSLASPCIQTTVFPVSCWKLTQFFIRIWTLLYARRCLVQL</sequence>